<feature type="transmembrane region" description="Helical" evidence="1">
    <location>
        <begin position="180"/>
        <end position="205"/>
    </location>
</feature>
<keyword evidence="1" id="KW-0812">Transmembrane</keyword>
<dbReference type="AlphaFoldDB" id="A0A4Q2DLI6"/>
<reference evidence="2 3" key="1">
    <citation type="submission" date="2019-01" db="EMBL/GenBank/DDBJ databases">
        <title>Draft genome sequence of Psathyrella aberdarensis IHI B618.</title>
        <authorList>
            <person name="Buettner E."/>
            <person name="Kellner H."/>
        </authorList>
    </citation>
    <scope>NUCLEOTIDE SEQUENCE [LARGE SCALE GENOMIC DNA]</scope>
    <source>
        <strain evidence="2 3">IHI B618</strain>
    </source>
</reference>
<feature type="transmembrane region" description="Helical" evidence="1">
    <location>
        <begin position="73"/>
        <end position="98"/>
    </location>
</feature>
<name>A0A4Q2DLI6_9AGAR</name>
<feature type="transmembrane region" description="Helical" evidence="1">
    <location>
        <begin position="149"/>
        <end position="168"/>
    </location>
</feature>
<proteinExistence type="predicted"/>
<feature type="transmembrane region" description="Helical" evidence="1">
    <location>
        <begin position="259"/>
        <end position="281"/>
    </location>
</feature>
<protein>
    <submittedName>
        <fullName evidence="2">Uncharacterized protein</fullName>
    </submittedName>
</protein>
<keyword evidence="3" id="KW-1185">Reference proteome</keyword>
<keyword evidence="1" id="KW-1133">Transmembrane helix</keyword>
<evidence type="ECO:0000313" key="3">
    <source>
        <dbReference type="Proteomes" id="UP000290288"/>
    </source>
</evidence>
<organism evidence="2 3">
    <name type="scientific">Candolleomyces aberdarensis</name>
    <dbReference type="NCBI Taxonomy" id="2316362"/>
    <lineage>
        <taxon>Eukaryota</taxon>
        <taxon>Fungi</taxon>
        <taxon>Dikarya</taxon>
        <taxon>Basidiomycota</taxon>
        <taxon>Agaricomycotina</taxon>
        <taxon>Agaricomycetes</taxon>
        <taxon>Agaricomycetidae</taxon>
        <taxon>Agaricales</taxon>
        <taxon>Agaricineae</taxon>
        <taxon>Psathyrellaceae</taxon>
        <taxon>Candolleomyces</taxon>
    </lineage>
</organism>
<dbReference type="EMBL" id="SDEE01000185">
    <property type="protein sequence ID" value="RXW19754.1"/>
    <property type="molecule type" value="Genomic_DNA"/>
</dbReference>
<feature type="transmembrane region" description="Helical" evidence="1">
    <location>
        <begin position="31"/>
        <end position="52"/>
    </location>
</feature>
<keyword evidence="1" id="KW-0472">Membrane</keyword>
<accession>A0A4Q2DLI6</accession>
<feature type="transmembrane region" description="Helical" evidence="1">
    <location>
        <begin position="225"/>
        <end position="247"/>
    </location>
</feature>
<dbReference type="Proteomes" id="UP000290288">
    <property type="component" value="Unassembled WGS sequence"/>
</dbReference>
<dbReference type="OrthoDB" id="2898376at2759"/>
<evidence type="ECO:0000313" key="2">
    <source>
        <dbReference type="EMBL" id="RXW19754.1"/>
    </source>
</evidence>
<gene>
    <name evidence="2" type="ORF">EST38_g6113</name>
</gene>
<evidence type="ECO:0000256" key="1">
    <source>
        <dbReference type="SAM" id="Phobius"/>
    </source>
</evidence>
<comment type="caution">
    <text evidence="2">The sequence shown here is derived from an EMBL/GenBank/DDBJ whole genome shotgun (WGS) entry which is preliminary data.</text>
</comment>
<sequence>MSLFLTGFWIPSSLQFGTTFFETGSNLFDSLIAAFICTVFSGIQLCMVRRTIFLHLRLDGDKSRFNCDYIQGLLLTIASAVFAALFISASLIYCVSFARNILTLRSVSIPGGAPDFRVARSCQGNALNGSLRCFEVSISNLRAARNMEIVFSALAQAILFLTDGLLVIRCYTIFRDKPYVYGIALLSFLGSIGVAVFGLVSLSRADILTGDSAWLAGDGVTLPRGFTPTMSIVSSLVVNAVVAVAIVGRIGNSDVYGSAAGLIIESALPPVVFGILASVFATPSIQSQLKVIEFNLIPKMAWLAFTHPS</sequence>